<dbReference type="Pfam" id="PF19040">
    <property type="entry name" value="SGNH"/>
    <property type="match status" value="1"/>
</dbReference>
<gene>
    <name evidence="2" type="ORF">GU243_10910</name>
</gene>
<dbReference type="KEGG" id="psey:GU243_10910"/>
<evidence type="ECO:0000259" key="1">
    <source>
        <dbReference type="Pfam" id="PF19040"/>
    </source>
</evidence>
<sequence length="150" mass="15889">MVADMKPDVLIMASAENTLQRLASGAEGEAAAAEYEAGMRRGLEDLKPSAASVVVLSKPPMGQNLQTCVTKVSKPADCATTVTNEWRAFTGSERTATGARYVDTQLWVCNTSGRCPAFVGATPIRVDSGHLTIQYAESLAHVMRTTLLAG</sequence>
<dbReference type="Proteomes" id="UP000464186">
    <property type="component" value="Chromosome"/>
</dbReference>
<dbReference type="EMBL" id="CP047898">
    <property type="protein sequence ID" value="QHK20159.1"/>
    <property type="molecule type" value="Genomic_DNA"/>
</dbReference>
<evidence type="ECO:0000313" key="2">
    <source>
        <dbReference type="EMBL" id="QHK20159.1"/>
    </source>
</evidence>
<protein>
    <recommendedName>
        <fullName evidence="1">SGNH domain-containing protein</fullName>
    </recommendedName>
</protein>
<accession>A0A6P1NKP8</accession>
<name>A0A6P1NKP8_9MICC</name>
<organism evidence="2 3">
    <name type="scientific">Pseudarthrobacter psychrotolerans</name>
    <dbReference type="NCBI Taxonomy" id="2697569"/>
    <lineage>
        <taxon>Bacteria</taxon>
        <taxon>Bacillati</taxon>
        <taxon>Actinomycetota</taxon>
        <taxon>Actinomycetes</taxon>
        <taxon>Micrococcales</taxon>
        <taxon>Micrococcaceae</taxon>
        <taxon>Pseudarthrobacter</taxon>
    </lineage>
</organism>
<evidence type="ECO:0000313" key="3">
    <source>
        <dbReference type="Proteomes" id="UP000464186"/>
    </source>
</evidence>
<keyword evidence="3" id="KW-1185">Reference proteome</keyword>
<dbReference type="InterPro" id="IPR043968">
    <property type="entry name" value="SGNH"/>
</dbReference>
<feature type="domain" description="SGNH" evidence="1">
    <location>
        <begin position="7"/>
        <end position="144"/>
    </location>
</feature>
<reference evidence="2 3" key="1">
    <citation type="submission" date="2020-01" db="EMBL/GenBank/DDBJ databases">
        <title>Pseudarthrobacter psychrotolerans sp. nov., isolated from antarctic soil.</title>
        <authorList>
            <person name="Shin Y."/>
            <person name="Park W."/>
        </authorList>
    </citation>
    <scope>NUCLEOTIDE SEQUENCE [LARGE SCALE GENOMIC DNA]</scope>
    <source>
        <strain evidence="2 3">YJ56</strain>
    </source>
</reference>
<proteinExistence type="predicted"/>
<dbReference type="AlphaFoldDB" id="A0A6P1NKP8"/>